<keyword evidence="1" id="KW-0472">Membrane</keyword>
<keyword evidence="3" id="KW-1185">Reference proteome</keyword>
<feature type="transmembrane region" description="Helical" evidence="1">
    <location>
        <begin position="17"/>
        <end position="40"/>
    </location>
</feature>
<reference evidence="2" key="1">
    <citation type="submission" date="2023-10" db="EMBL/GenBank/DDBJ databases">
        <authorList>
            <person name="Domelevo Entfellner J.-B."/>
        </authorList>
    </citation>
    <scope>NUCLEOTIDE SEQUENCE</scope>
</reference>
<accession>A0AA86VTE5</accession>
<keyword evidence="1" id="KW-1133">Transmembrane helix</keyword>
<evidence type="ECO:0000256" key="1">
    <source>
        <dbReference type="SAM" id="Phobius"/>
    </source>
</evidence>
<keyword evidence="1" id="KW-0812">Transmembrane</keyword>
<dbReference type="EMBL" id="OY731406">
    <property type="protein sequence ID" value="CAJ1974183.1"/>
    <property type="molecule type" value="Genomic_DNA"/>
</dbReference>
<protein>
    <submittedName>
        <fullName evidence="2">Uncharacterized protein</fullName>
    </submittedName>
</protein>
<gene>
    <name evidence="2" type="ORF">AYBTSS11_LOCUS26255</name>
</gene>
<dbReference type="Gramene" id="rna-AYBTSS11_LOCUS26255">
    <property type="protein sequence ID" value="CAJ1974183.1"/>
    <property type="gene ID" value="gene-AYBTSS11_LOCUS26255"/>
</dbReference>
<evidence type="ECO:0000313" key="2">
    <source>
        <dbReference type="EMBL" id="CAJ1974183.1"/>
    </source>
</evidence>
<dbReference type="AlphaFoldDB" id="A0AA86VTE5"/>
<dbReference type="Proteomes" id="UP001189624">
    <property type="component" value="Chromosome 9"/>
</dbReference>
<proteinExistence type="predicted"/>
<name>A0AA86VTE5_9FABA</name>
<evidence type="ECO:0000313" key="3">
    <source>
        <dbReference type="Proteomes" id="UP001189624"/>
    </source>
</evidence>
<sequence>MNLNRVIVSVAKDMNDLLFIFSGAVMLTCGIGLGTSGLSFGYGVGAEVMVIGCQSGSCQFWFWIDHLNMITYVVGTSGFDGLEKK</sequence>
<organism evidence="2 3">
    <name type="scientific">Sphenostylis stenocarpa</name>
    <dbReference type="NCBI Taxonomy" id="92480"/>
    <lineage>
        <taxon>Eukaryota</taxon>
        <taxon>Viridiplantae</taxon>
        <taxon>Streptophyta</taxon>
        <taxon>Embryophyta</taxon>
        <taxon>Tracheophyta</taxon>
        <taxon>Spermatophyta</taxon>
        <taxon>Magnoliopsida</taxon>
        <taxon>eudicotyledons</taxon>
        <taxon>Gunneridae</taxon>
        <taxon>Pentapetalae</taxon>
        <taxon>rosids</taxon>
        <taxon>fabids</taxon>
        <taxon>Fabales</taxon>
        <taxon>Fabaceae</taxon>
        <taxon>Papilionoideae</taxon>
        <taxon>50 kb inversion clade</taxon>
        <taxon>NPAAA clade</taxon>
        <taxon>indigoferoid/millettioid clade</taxon>
        <taxon>Phaseoleae</taxon>
        <taxon>Sphenostylis</taxon>
    </lineage>
</organism>